<keyword evidence="3" id="KW-1133">Transmembrane helix</keyword>
<sequence length="267" mass="30529">MGKEYFAQYSPVHGADDEDAKLLHRGIETGSHSKSRCLHVSLWLIHGVLISTTFLFFTLWARAPLKGDILLYSPANEAIESKGIVRFNGSWDHRSAYRGSPSPDLEVAWDRVTADGRLLAMTLEQLLRTGEEPAQFMARFPEEYGGNYLATVEVIHQLHCINMVRQSTWGDHYTAHDPDFVRSPDGWRIHLDHCVEILRQVIMCRSDVTIVTYDWVEGLDNPYPNFNVPHQCRDLEKILDWVDGHRVYVPHSTLIRQEGNVDLPSPP</sequence>
<feature type="transmembrane region" description="Helical" evidence="3">
    <location>
        <begin position="40"/>
        <end position="61"/>
    </location>
</feature>
<keyword evidence="3" id="KW-0812">Transmembrane</keyword>
<dbReference type="EMBL" id="JABBWG010000001">
    <property type="protein sequence ID" value="KAG1827230.1"/>
    <property type="molecule type" value="Genomic_DNA"/>
</dbReference>
<evidence type="ECO:0000313" key="4">
    <source>
        <dbReference type="EMBL" id="KAG1827230.1"/>
    </source>
</evidence>
<name>A0A9P7EQ45_9AGAM</name>
<dbReference type="AlphaFoldDB" id="A0A9P7EQ45"/>
<comment type="pathway">
    <text evidence="1">Mycotoxin biosynthesis.</text>
</comment>
<comment type="similarity">
    <text evidence="2">Belongs to the ustYa family.</text>
</comment>
<reference evidence="4" key="1">
    <citation type="journal article" date="2020" name="New Phytol.">
        <title>Comparative genomics reveals dynamic genome evolution in host specialist ectomycorrhizal fungi.</title>
        <authorList>
            <person name="Lofgren L.A."/>
            <person name="Nguyen N.H."/>
            <person name="Vilgalys R."/>
            <person name="Ruytinx J."/>
            <person name="Liao H.L."/>
            <person name="Branco S."/>
            <person name="Kuo A."/>
            <person name="LaButti K."/>
            <person name="Lipzen A."/>
            <person name="Andreopoulos W."/>
            <person name="Pangilinan J."/>
            <person name="Riley R."/>
            <person name="Hundley H."/>
            <person name="Na H."/>
            <person name="Barry K."/>
            <person name="Grigoriev I.V."/>
            <person name="Stajich J.E."/>
            <person name="Kennedy P.G."/>
        </authorList>
    </citation>
    <scope>NUCLEOTIDE SEQUENCE</scope>
    <source>
        <strain evidence="4">MN1</strain>
    </source>
</reference>
<dbReference type="OrthoDB" id="3687641at2759"/>
<gene>
    <name evidence="4" type="ORF">BJ212DRAFT_40264</name>
</gene>
<evidence type="ECO:0000256" key="2">
    <source>
        <dbReference type="ARBA" id="ARBA00035112"/>
    </source>
</evidence>
<evidence type="ECO:0000256" key="3">
    <source>
        <dbReference type="SAM" id="Phobius"/>
    </source>
</evidence>
<dbReference type="Pfam" id="PF11807">
    <property type="entry name" value="UstYa"/>
    <property type="match status" value="1"/>
</dbReference>
<organism evidence="4 5">
    <name type="scientific">Suillus subaureus</name>
    <dbReference type="NCBI Taxonomy" id="48587"/>
    <lineage>
        <taxon>Eukaryota</taxon>
        <taxon>Fungi</taxon>
        <taxon>Dikarya</taxon>
        <taxon>Basidiomycota</taxon>
        <taxon>Agaricomycotina</taxon>
        <taxon>Agaricomycetes</taxon>
        <taxon>Agaricomycetidae</taxon>
        <taxon>Boletales</taxon>
        <taxon>Suillineae</taxon>
        <taxon>Suillaceae</taxon>
        <taxon>Suillus</taxon>
    </lineage>
</organism>
<dbReference type="Proteomes" id="UP000807769">
    <property type="component" value="Unassembled WGS sequence"/>
</dbReference>
<evidence type="ECO:0000313" key="5">
    <source>
        <dbReference type="Proteomes" id="UP000807769"/>
    </source>
</evidence>
<dbReference type="PANTHER" id="PTHR33365">
    <property type="entry name" value="YALI0B05434P"/>
    <property type="match status" value="1"/>
</dbReference>
<comment type="caution">
    <text evidence="4">The sequence shown here is derived from an EMBL/GenBank/DDBJ whole genome shotgun (WGS) entry which is preliminary data.</text>
</comment>
<evidence type="ECO:0000256" key="1">
    <source>
        <dbReference type="ARBA" id="ARBA00004685"/>
    </source>
</evidence>
<dbReference type="GO" id="GO:0043386">
    <property type="term" value="P:mycotoxin biosynthetic process"/>
    <property type="evidence" value="ECO:0007669"/>
    <property type="project" value="InterPro"/>
</dbReference>
<proteinExistence type="inferred from homology"/>
<protein>
    <recommendedName>
        <fullName evidence="6">Tat pathway signal sequence</fullName>
    </recommendedName>
</protein>
<evidence type="ECO:0008006" key="6">
    <source>
        <dbReference type="Google" id="ProtNLM"/>
    </source>
</evidence>
<dbReference type="InterPro" id="IPR021765">
    <property type="entry name" value="UstYa-like"/>
</dbReference>
<keyword evidence="3" id="KW-0472">Membrane</keyword>
<accession>A0A9P7EQ45</accession>
<keyword evidence="5" id="KW-1185">Reference proteome</keyword>
<dbReference type="RefSeq" id="XP_041200077.1">
    <property type="nucleotide sequence ID" value="XM_041343112.1"/>
</dbReference>
<dbReference type="GeneID" id="64637128"/>
<dbReference type="PANTHER" id="PTHR33365:SF4">
    <property type="entry name" value="CYCLOCHLOROTINE BIOSYNTHESIS PROTEIN O"/>
    <property type="match status" value="1"/>
</dbReference>